<dbReference type="RefSeq" id="WP_003565605.1">
    <property type="nucleotide sequence ID" value="NZ_BAYM01000090.1"/>
</dbReference>
<sequence length="208" mass="23982">MTIHYPNGNPYKDGTQFSSQAISRPTIYGGRGMTLEEELNISNQYYRSIDKAVVYKKPTPVQIVKVDYPKRSQAVIREAYFKTPSTTDYNGVYRGFYLDFEAKETKNKASFPLKNFHQHQIEHFRRCLKQSGICFVVIRFATLKRLFVFPAGRLIDCWDRQPDGGRKSIPLKDIVTNGFELHPQLQPVIPFLDGVDWLIETKVGNVRG</sequence>
<evidence type="ECO:0000256" key="8">
    <source>
        <dbReference type="ARBA" id="ARBA00022842"/>
    </source>
</evidence>
<dbReference type="NCBIfam" id="NF002584">
    <property type="entry name" value="PRK02234.1-5"/>
    <property type="match status" value="1"/>
</dbReference>
<dbReference type="Proteomes" id="UP000032552">
    <property type="component" value="Unassembled WGS sequence"/>
</dbReference>
<keyword evidence="2 13" id="KW-0963">Cytoplasm</keyword>
<dbReference type="GO" id="GO:0006310">
    <property type="term" value="P:DNA recombination"/>
    <property type="evidence" value="ECO:0007669"/>
    <property type="project" value="UniProtKB-UniRule"/>
</dbReference>
<evidence type="ECO:0000256" key="12">
    <source>
        <dbReference type="ARBA" id="ARBA00029523"/>
    </source>
</evidence>
<dbReference type="NCBIfam" id="TIGR00648">
    <property type="entry name" value="recU"/>
    <property type="match status" value="1"/>
</dbReference>
<evidence type="ECO:0000256" key="14">
    <source>
        <dbReference type="NCBIfam" id="TIGR00648"/>
    </source>
</evidence>
<feature type="binding site" evidence="13">
    <location>
        <position position="86"/>
    </location>
    <ligand>
        <name>Mg(2+)</name>
        <dbReference type="ChEBI" id="CHEBI:18420"/>
    </ligand>
</feature>
<dbReference type="GO" id="GO:0008821">
    <property type="term" value="F:crossover junction DNA endonuclease activity"/>
    <property type="evidence" value="ECO:0007669"/>
    <property type="project" value="UniProtKB-EC"/>
</dbReference>
<dbReference type="GO" id="GO:0006281">
    <property type="term" value="P:DNA repair"/>
    <property type="evidence" value="ECO:0007669"/>
    <property type="project" value="UniProtKB-UniRule"/>
</dbReference>
<comment type="subcellular location">
    <subcellularLocation>
        <location evidence="1 13">Cytoplasm</location>
    </subcellularLocation>
</comment>
<keyword evidence="9 13" id="KW-0233">DNA recombination</keyword>
<keyword evidence="7 13" id="KW-0378">Hydrolase</keyword>
<keyword evidence="3 13" id="KW-0540">Nuclease</keyword>
<comment type="function">
    <text evidence="13">Endonuclease that resolves Holliday junction intermediates in genetic recombination. Cleaves mobile four-strand junctions by introducing symmetrical nicks in paired strands. Promotes annealing of linear ssDNA with homologous dsDNA. Required for DNA repair, homologous recombination and chromosome segregation.</text>
</comment>
<dbReference type="PIRSF" id="PIRSF037785">
    <property type="entry name" value="RecU"/>
    <property type="match status" value="1"/>
</dbReference>
<comment type="caution">
    <text evidence="15">The sequence shown here is derived from an EMBL/GenBank/DDBJ whole genome shotgun (WGS) entry which is preliminary data.</text>
</comment>
<keyword evidence="8 13" id="KW-0460">Magnesium</keyword>
<protein>
    <recommendedName>
        <fullName evidence="12 13">Holliday junction resolvase RecU</fullName>
        <ecNumber evidence="13 14">3.1.21.10</ecNumber>
    </recommendedName>
    <alternativeName>
        <fullName evidence="13">Recombination protein U homolog</fullName>
    </alternativeName>
</protein>
<evidence type="ECO:0000256" key="5">
    <source>
        <dbReference type="ARBA" id="ARBA00022759"/>
    </source>
</evidence>
<gene>
    <name evidence="13" type="primary">recU</name>
    <name evidence="15" type="ORF">LC0644_1548</name>
</gene>
<dbReference type="CDD" id="cd22354">
    <property type="entry name" value="RecU-like"/>
    <property type="match status" value="1"/>
</dbReference>
<dbReference type="AlphaFoldDB" id="A0A0C9PXQ0"/>
<accession>A0A0C9PXQ0</accession>
<comment type="cofactor">
    <cofactor evidence="13">
        <name>Mg(2+)</name>
        <dbReference type="ChEBI" id="CHEBI:18420"/>
    </cofactor>
    <text evidence="13">Binds 1 Mg(2+) ion per subunit.</text>
</comment>
<keyword evidence="6 13" id="KW-0227">DNA damage</keyword>
<comment type="catalytic activity">
    <reaction evidence="13">
        <text>Endonucleolytic cleavage at a junction such as a reciprocal single-stranded crossover between two homologous DNA duplexes (Holliday junction).</text>
        <dbReference type="EC" id="3.1.21.10"/>
    </reaction>
</comment>
<dbReference type="GO" id="GO:0007059">
    <property type="term" value="P:chromosome segregation"/>
    <property type="evidence" value="ECO:0007669"/>
    <property type="project" value="UniProtKB-UniRule"/>
</dbReference>
<comment type="similarity">
    <text evidence="11 13">Belongs to the RecU family.</text>
</comment>
<evidence type="ECO:0000313" key="15">
    <source>
        <dbReference type="EMBL" id="GAN36959.1"/>
    </source>
</evidence>
<dbReference type="SUPFAM" id="SSF52980">
    <property type="entry name" value="Restriction endonuclease-like"/>
    <property type="match status" value="1"/>
</dbReference>
<name>A0A0C9PXQ0_LACPA</name>
<evidence type="ECO:0000256" key="11">
    <source>
        <dbReference type="ARBA" id="ARBA00023447"/>
    </source>
</evidence>
<dbReference type="Pfam" id="PF03838">
    <property type="entry name" value="RecU"/>
    <property type="match status" value="1"/>
</dbReference>
<organism evidence="15 16">
    <name type="scientific">Lacticaseibacillus paracasei NRIC 0644</name>
    <dbReference type="NCBI Taxonomy" id="1435038"/>
    <lineage>
        <taxon>Bacteria</taxon>
        <taxon>Bacillati</taxon>
        <taxon>Bacillota</taxon>
        <taxon>Bacilli</taxon>
        <taxon>Lactobacillales</taxon>
        <taxon>Lactobacillaceae</taxon>
        <taxon>Lacticaseibacillus</taxon>
    </lineage>
</organism>
<evidence type="ECO:0000256" key="7">
    <source>
        <dbReference type="ARBA" id="ARBA00022801"/>
    </source>
</evidence>
<dbReference type="EC" id="3.1.21.10" evidence="13 14"/>
<dbReference type="EMBL" id="BAYM01000090">
    <property type="protein sequence ID" value="GAN36959.1"/>
    <property type="molecule type" value="Genomic_DNA"/>
</dbReference>
<dbReference type="GO" id="GO:0000287">
    <property type="term" value="F:magnesium ion binding"/>
    <property type="evidence" value="ECO:0007669"/>
    <property type="project" value="UniProtKB-UniRule"/>
</dbReference>
<evidence type="ECO:0000256" key="10">
    <source>
        <dbReference type="ARBA" id="ARBA00023204"/>
    </source>
</evidence>
<keyword evidence="5 13" id="KW-0255">Endonuclease</keyword>
<keyword evidence="4 13" id="KW-0479">Metal-binding</keyword>
<evidence type="ECO:0000256" key="6">
    <source>
        <dbReference type="ARBA" id="ARBA00022763"/>
    </source>
</evidence>
<dbReference type="Gene3D" id="3.40.1350.10">
    <property type="match status" value="1"/>
</dbReference>
<dbReference type="HAMAP" id="MF_00130">
    <property type="entry name" value="RecU"/>
    <property type="match status" value="1"/>
</dbReference>
<dbReference type="GeneID" id="57090144"/>
<evidence type="ECO:0000256" key="9">
    <source>
        <dbReference type="ARBA" id="ARBA00023172"/>
    </source>
</evidence>
<keyword evidence="10 13" id="KW-0234">DNA repair</keyword>
<evidence type="ECO:0000256" key="4">
    <source>
        <dbReference type="ARBA" id="ARBA00022723"/>
    </source>
</evidence>
<dbReference type="GO" id="GO:0005737">
    <property type="term" value="C:cytoplasm"/>
    <property type="evidence" value="ECO:0007669"/>
    <property type="project" value="UniProtKB-SubCell"/>
</dbReference>
<dbReference type="InterPro" id="IPR004612">
    <property type="entry name" value="Resolv_RecU"/>
</dbReference>
<feature type="site" description="Transition state stabilizer" evidence="13">
    <location>
        <position position="103"/>
    </location>
</feature>
<reference evidence="16" key="1">
    <citation type="submission" date="2014-05" db="EMBL/GenBank/DDBJ databases">
        <title>Whole genome sequencing of Lactobacillus casei NRIC0644.</title>
        <authorList>
            <person name="Atarashi H."/>
            <person name="Yoshida Y."/>
            <person name="Fujimura S."/>
            <person name="Tanaka N."/>
            <person name="Shiwa Y."/>
            <person name="Yoshikawa H."/>
            <person name="Okada S."/>
            <person name="Nakagawa J."/>
        </authorList>
    </citation>
    <scope>NUCLEOTIDE SEQUENCE [LARGE SCALE GENOMIC DNA]</scope>
    <source>
        <strain evidence="16">NRIC0644</strain>
    </source>
</reference>
<evidence type="ECO:0000256" key="1">
    <source>
        <dbReference type="ARBA" id="ARBA00004496"/>
    </source>
</evidence>
<dbReference type="GO" id="GO:0003676">
    <property type="term" value="F:nucleic acid binding"/>
    <property type="evidence" value="ECO:0007669"/>
    <property type="project" value="InterPro"/>
</dbReference>
<evidence type="ECO:0000256" key="13">
    <source>
        <dbReference type="HAMAP-Rule" id="MF_00130"/>
    </source>
</evidence>
<feature type="binding site" evidence="13">
    <location>
        <position position="101"/>
    </location>
    <ligand>
        <name>Mg(2+)</name>
        <dbReference type="ChEBI" id="CHEBI:18420"/>
    </ligand>
</feature>
<feature type="binding site" evidence="13">
    <location>
        <position position="88"/>
    </location>
    <ligand>
        <name>Mg(2+)</name>
        <dbReference type="ChEBI" id="CHEBI:18420"/>
    </ligand>
</feature>
<proteinExistence type="inferred from homology"/>
<dbReference type="InterPro" id="IPR011856">
    <property type="entry name" value="tRNA_endonuc-like_dom_sf"/>
</dbReference>
<evidence type="ECO:0000256" key="3">
    <source>
        <dbReference type="ARBA" id="ARBA00022722"/>
    </source>
</evidence>
<dbReference type="SMR" id="A0A0C9PXQ0"/>
<evidence type="ECO:0000256" key="2">
    <source>
        <dbReference type="ARBA" id="ARBA00022490"/>
    </source>
</evidence>
<dbReference type="InterPro" id="IPR011335">
    <property type="entry name" value="Restrct_endonuc-II-like"/>
</dbReference>
<feature type="binding site" evidence="13">
    <location>
        <position position="120"/>
    </location>
    <ligand>
        <name>Mg(2+)</name>
        <dbReference type="ChEBI" id="CHEBI:18420"/>
    </ligand>
</feature>
<evidence type="ECO:0000313" key="16">
    <source>
        <dbReference type="Proteomes" id="UP000032552"/>
    </source>
</evidence>